<dbReference type="OrthoDB" id="5802004at2759"/>
<reference evidence="1 2" key="1">
    <citation type="submission" date="2018-11" db="EMBL/GenBank/DDBJ databases">
        <authorList>
            <consortium name="Pathogen Informatics"/>
        </authorList>
    </citation>
    <scope>NUCLEOTIDE SEQUENCE [LARGE SCALE GENOMIC DNA]</scope>
</reference>
<dbReference type="AlphaFoldDB" id="A0A3P6RSI3"/>
<evidence type="ECO:0000313" key="1">
    <source>
        <dbReference type="EMBL" id="VDK56995.1"/>
    </source>
</evidence>
<dbReference type="Proteomes" id="UP000271889">
    <property type="component" value="Unassembled WGS sequence"/>
</dbReference>
<evidence type="ECO:0000313" key="2">
    <source>
        <dbReference type="Proteomes" id="UP000271889"/>
    </source>
</evidence>
<name>A0A3P6RSI3_CYLGO</name>
<keyword evidence="2" id="KW-1185">Reference proteome</keyword>
<organism evidence="1 2">
    <name type="scientific">Cylicostephanus goldi</name>
    <name type="common">Nematode worm</name>
    <dbReference type="NCBI Taxonomy" id="71465"/>
    <lineage>
        <taxon>Eukaryota</taxon>
        <taxon>Metazoa</taxon>
        <taxon>Ecdysozoa</taxon>
        <taxon>Nematoda</taxon>
        <taxon>Chromadorea</taxon>
        <taxon>Rhabditida</taxon>
        <taxon>Rhabditina</taxon>
        <taxon>Rhabditomorpha</taxon>
        <taxon>Strongyloidea</taxon>
        <taxon>Strongylidae</taxon>
        <taxon>Cylicostephanus</taxon>
    </lineage>
</organism>
<proteinExistence type="predicted"/>
<gene>
    <name evidence="1" type="ORF">CGOC_LOCUS3829</name>
</gene>
<dbReference type="EMBL" id="UYRV01009918">
    <property type="protein sequence ID" value="VDK56995.1"/>
    <property type="molecule type" value="Genomic_DNA"/>
</dbReference>
<sequence>MLKFWLDSIDSFVISSDAIGEEDVKFNNPSGLENYANLMREDISEIGCVENVCDPGTGTKGTLVYCLTNQE</sequence>
<evidence type="ECO:0008006" key="3">
    <source>
        <dbReference type="Google" id="ProtNLM"/>
    </source>
</evidence>
<protein>
    <recommendedName>
        <fullName evidence="3">SCP domain-containing protein</fullName>
    </recommendedName>
</protein>
<accession>A0A3P6RSI3</accession>